<protein>
    <submittedName>
        <fullName evidence="1">Uncharacterized protein</fullName>
    </submittedName>
</protein>
<reference evidence="1 2" key="1">
    <citation type="submission" date="2017-03" db="EMBL/GenBank/DDBJ databases">
        <title>Comparative genomics of honeybee gut symbionts reveal geographically distinct and subgroup specific antibiotic resistance.</title>
        <authorList>
            <person name="Ludvigsen J."/>
            <person name="Porcellato D."/>
            <person name="Labee-Lund T.M."/>
            <person name="Amdam G.V."/>
            <person name="Rudi K."/>
        </authorList>
    </citation>
    <scope>NUCLEOTIDE SEQUENCE [LARGE SCALE GENOMIC DNA]</scope>
    <source>
        <strain evidence="1 2">A-4-12</strain>
    </source>
</reference>
<name>A0A242NV15_9GAMM</name>
<dbReference type="Gene3D" id="2.60.40.1080">
    <property type="match status" value="1"/>
</dbReference>
<gene>
    <name evidence="1" type="ORF">B6D06_07360</name>
</gene>
<comment type="caution">
    <text evidence="1">The sequence shown here is derived from an EMBL/GenBank/DDBJ whole genome shotgun (WGS) entry which is preliminary data.</text>
</comment>
<dbReference type="Proteomes" id="UP000194968">
    <property type="component" value="Unassembled WGS sequence"/>
</dbReference>
<dbReference type="InterPro" id="IPR008964">
    <property type="entry name" value="Invasin/intimin_cell_adhesion"/>
</dbReference>
<organism evidence="1 2">
    <name type="scientific">Gilliamella apis</name>
    <dbReference type="NCBI Taxonomy" id="1970738"/>
    <lineage>
        <taxon>Bacteria</taxon>
        <taxon>Pseudomonadati</taxon>
        <taxon>Pseudomonadota</taxon>
        <taxon>Gammaproteobacteria</taxon>
        <taxon>Orbales</taxon>
        <taxon>Orbaceae</taxon>
        <taxon>Gilliamella</taxon>
    </lineage>
</organism>
<dbReference type="AlphaFoldDB" id="A0A242NV15"/>
<dbReference type="EMBL" id="NASK01000097">
    <property type="protein sequence ID" value="OTQ49172.1"/>
    <property type="molecule type" value="Genomic_DNA"/>
</dbReference>
<proteinExistence type="predicted"/>
<dbReference type="RefSeq" id="WP_133052283.1">
    <property type="nucleotide sequence ID" value="NZ_NASK01000097.1"/>
</dbReference>
<dbReference type="SUPFAM" id="SSF49373">
    <property type="entry name" value="Invasin/intimin cell-adhesion fragments"/>
    <property type="match status" value="1"/>
</dbReference>
<dbReference type="OrthoDB" id="7068520at2"/>
<sequence>MADKYGFTVNNVFYSETTGNIKEEEIKEFDGDLTFSQFVVKKFDYQELDNQINYQDIDGDGIDPFQPFLITTTIWQWFDANGNKIMPRDNQIIGCGSGYSMPLMLEISNQIQTFSQYGIPRHSDLVTIKKVYKITAISKLCYAKPYAIEKNPEHQWLSFDLSSNFLRWNDPNYTVRTLAGGGYNSDYVPNWGFKTEPTLSGGKKFPTTGFDGAKFQLVLTGAASDYTFTIPNNPGGKVEVDEKGYVTLNGKPSGNVTVRAILKRDSTIKHDYTFNPTSVWAKPIKGFWSHWMDAINICTEDRMLSYKELTNAPEYKLSGSFKIVNGYTRAIGEGLLPEWGYTVQQSYPNSNWEDDRDRYWTKDRYYGSDYGQHVDVSISTGLVGVDAEDVNAPNFLVCK</sequence>
<accession>A0A242NV15</accession>
<evidence type="ECO:0000313" key="1">
    <source>
        <dbReference type="EMBL" id="OTQ49172.1"/>
    </source>
</evidence>
<evidence type="ECO:0000313" key="2">
    <source>
        <dbReference type="Proteomes" id="UP000194968"/>
    </source>
</evidence>